<dbReference type="CDD" id="cd00438">
    <property type="entry name" value="cupin_RmlC"/>
    <property type="match status" value="1"/>
</dbReference>
<dbReference type="GO" id="GO:0000271">
    <property type="term" value="P:polysaccharide biosynthetic process"/>
    <property type="evidence" value="ECO:0007669"/>
    <property type="project" value="TreeGrafter"/>
</dbReference>
<name>A0A3N0GMC8_9ACTN</name>
<evidence type="ECO:0000256" key="2">
    <source>
        <dbReference type="PIRSR" id="PIRSR600888-1"/>
    </source>
</evidence>
<dbReference type="PANTHER" id="PTHR21047:SF2">
    <property type="entry name" value="THYMIDINE DIPHOSPHO-4-KETO-RHAMNOSE 3,5-EPIMERASE"/>
    <property type="match status" value="1"/>
</dbReference>
<feature type="site" description="Participates in a stacking interaction with the thymidine ring of dTDP-4-oxo-6-deoxyglucose" evidence="3">
    <location>
        <position position="138"/>
    </location>
</feature>
<dbReference type="Gene3D" id="2.60.120.10">
    <property type="entry name" value="Jelly Rolls"/>
    <property type="match status" value="1"/>
</dbReference>
<gene>
    <name evidence="4" type="ORF">EFL26_11080</name>
</gene>
<dbReference type="PANTHER" id="PTHR21047">
    <property type="entry name" value="DTDP-6-DEOXY-D-GLUCOSE-3,5 EPIMERASE"/>
    <property type="match status" value="1"/>
</dbReference>
<dbReference type="SUPFAM" id="SSF51182">
    <property type="entry name" value="RmlC-like cupins"/>
    <property type="match status" value="1"/>
</dbReference>
<dbReference type="EMBL" id="RJSF01000040">
    <property type="protein sequence ID" value="RNM13549.1"/>
    <property type="molecule type" value="Genomic_DNA"/>
</dbReference>
<evidence type="ECO:0000256" key="3">
    <source>
        <dbReference type="PIRSR" id="PIRSR600888-3"/>
    </source>
</evidence>
<protein>
    <submittedName>
        <fullName evidence="4">dTDP-4-keto-6-deoxy-D-glucose epimerase</fullName>
    </submittedName>
</protein>
<dbReference type="OrthoDB" id="9800680at2"/>
<dbReference type="AlphaFoldDB" id="A0A3N0GMC8"/>
<comment type="similarity">
    <text evidence="1">Belongs to the dTDP-4-dehydrorhamnose 3,5-epimerase family.</text>
</comment>
<dbReference type="RefSeq" id="WP_123222957.1">
    <property type="nucleotide sequence ID" value="NZ_RJSF01000040.1"/>
</dbReference>
<dbReference type="GO" id="GO:0008830">
    <property type="term" value="F:dTDP-4-dehydrorhamnose 3,5-epimerase activity"/>
    <property type="evidence" value="ECO:0007669"/>
    <property type="project" value="InterPro"/>
</dbReference>
<keyword evidence="5" id="KW-1185">Reference proteome</keyword>
<dbReference type="GO" id="GO:0019305">
    <property type="term" value="P:dTDP-rhamnose biosynthetic process"/>
    <property type="evidence" value="ECO:0007669"/>
    <property type="project" value="TreeGrafter"/>
</dbReference>
<evidence type="ECO:0000256" key="1">
    <source>
        <dbReference type="ARBA" id="ARBA00010154"/>
    </source>
</evidence>
<accession>A0A3N0GMC8</accession>
<dbReference type="InterPro" id="IPR014710">
    <property type="entry name" value="RmlC-like_jellyroll"/>
</dbReference>
<dbReference type="InterPro" id="IPR000888">
    <property type="entry name" value="RmlC-like"/>
</dbReference>
<organism evidence="4 5">
    <name type="scientific">Nocardioides pocheonensis</name>
    <dbReference type="NCBI Taxonomy" id="661485"/>
    <lineage>
        <taxon>Bacteria</taxon>
        <taxon>Bacillati</taxon>
        <taxon>Actinomycetota</taxon>
        <taxon>Actinomycetes</taxon>
        <taxon>Propionibacteriales</taxon>
        <taxon>Nocardioidaceae</taxon>
        <taxon>Nocardioides</taxon>
    </lineage>
</organism>
<proteinExistence type="inferred from homology"/>
<feature type="active site" description="Proton donor" evidence="2">
    <location>
        <position position="132"/>
    </location>
</feature>
<dbReference type="Pfam" id="PF00908">
    <property type="entry name" value="dTDP_sugar_isom"/>
    <property type="match status" value="1"/>
</dbReference>
<dbReference type="Proteomes" id="UP000279994">
    <property type="component" value="Unassembled WGS sequence"/>
</dbReference>
<reference evidence="4 5" key="1">
    <citation type="submission" date="2018-11" db="EMBL/GenBank/DDBJ databases">
        <authorList>
            <person name="Li F."/>
        </authorList>
    </citation>
    <scope>NUCLEOTIDE SEQUENCE [LARGE SCALE GENOMIC DNA]</scope>
    <source>
        <strain evidence="4 5">Gsoil 818</strain>
    </source>
</reference>
<comment type="caution">
    <text evidence="4">The sequence shown here is derived from an EMBL/GenBank/DDBJ whole genome shotgun (WGS) entry which is preliminary data.</text>
</comment>
<evidence type="ECO:0000313" key="5">
    <source>
        <dbReference type="Proteomes" id="UP000279994"/>
    </source>
</evidence>
<evidence type="ECO:0000313" key="4">
    <source>
        <dbReference type="EMBL" id="RNM13549.1"/>
    </source>
</evidence>
<sequence length="207" mass="22329">MLIEETKIPGAFSVTPQQHRDDRGVFLEWFRSDRFAEAAGHPFTIAQANCSVSSAGTVRGIHFAQLPPSQAKYVTCPSGAILDVVVDIRLGSPTYGQWDAVVLDDVDRKALYIGEGLGHAFMALADDTVVNYLCSAPYAPGREHGVHPLDPAIAVAWPTEGRDGRPLTPSLSPKDAQAPTLAEVAESGVLPTYDEVQDFLDSLRADR</sequence>
<dbReference type="InterPro" id="IPR011051">
    <property type="entry name" value="RmlC_Cupin_sf"/>
</dbReference>
<dbReference type="GO" id="GO:0005829">
    <property type="term" value="C:cytosol"/>
    <property type="evidence" value="ECO:0007669"/>
    <property type="project" value="TreeGrafter"/>
</dbReference>
<feature type="active site" description="Proton acceptor" evidence="2">
    <location>
        <position position="62"/>
    </location>
</feature>